<sequence length="362" mass="39316">MFVPSGFQHYCTAQLVRTVVLTVGNAVQDEVVTYIIGNLQRLINQGLDRNVEITGDLVFITGGTTTSKLQRNNTNKNLGPGHLGYRVIVDTPKTGYCVDAAVRSEAKGQRILSIPSVKSLKPGENLELVVVPDMLADGAYSQVITGAIYVIHTTSPLTSAYKDDDNMEKLFIEPAVKGAMNILEAANKAASIKRIVIPSSFGAICSFKYLVSEFSSTLFDETMRTWFLPPPYVNALNGYCASKIKALNDDEEWMKRERLGFDVIHMFPSFFISSDELATNTEDVFNGTNSFVPGLVTGKDIGAIPGCTININDVALAHVKALDLKVSGNRGYSVIRDGKVGANFRYCCEGVSCCGRKGEVVG</sequence>
<accession>A0ACB6RBK6</accession>
<evidence type="ECO:0000313" key="1">
    <source>
        <dbReference type="EMBL" id="KAF2476430.1"/>
    </source>
</evidence>
<name>A0ACB6RBK6_9PLEO</name>
<organism evidence="1 2">
    <name type="scientific">Lindgomyces ingoldianus</name>
    <dbReference type="NCBI Taxonomy" id="673940"/>
    <lineage>
        <taxon>Eukaryota</taxon>
        <taxon>Fungi</taxon>
        <taxon>Dikarya</taxon>
        <taxon>Ascomycota</taxon>
        <taxon>Pezizomycotina</taxon>
        <taxon>Dothideomycetes</taxon>
        <taxon>Pleosporomycetidae</taxon>
        <taxon>Pleosporales</taxon>
        <taxon>Lindgomycetaceae</taxon>
        <taxon>Lindgomyces</taxon>
    </lineage>
</organism>
<protein>
    <submittedName>
        <fullName evidence="1">Uncharacterized protein</fullName>
    </submittedName>
</protein>
<proteinExistence type="predicted"/>
<dbReference type="Proteomes" id="UP000799755">
    <property type="component" value="Unassembled WGS sequence"/>
</dbReference>
<evidence type="ECO:0000313" key="2">
    <source>
        <dbReference type="Proteomes" id="UP000799755"/>
    </source>
</evidence>
<gene>
    <name evidence="1" type="ORF">BDR25DRAFT_309826</name>
</gene>
<comment type="caution">
    <text evidence="1">The sequence shown here is derived from an EMBL/GenBank/DDBJ whole genome shotgun (WGS) entry which is preliminary data.</text>
</comment>
<reference evidence="1" key="1">
    <citation type="journal article" date="2020" name="Stud. Mycol.">
        <title>101 Dothideomycetes genomes: a test case for predicting lifestyles and emergence of pathogens.</title>
        <authorList>
            <person name="Haridas S."/>
            <person name="Albert R."/>
            <person name="Binder M."/>
            <person name="Bloem J."/>
            <person name="Labutti K."/>
            <person name="Salamov A."/>
            <person name="Andreopoulos B."/>
            <person name="Baker S."/>
            <person name="Barry K."/>
            <person name="Bills G."/>
            <person name="Bluhm B."/>
            <person name="Cannon C."/>
            <person name="Castanera R."/>
            <person name="Culley D."/>
            <person name="Daum C."/>
            <person name="Ezra D."/>
            <person name="Gonzalez J."/>
            <person name="Henrissat B."/>
            <person name="Kuo A."/>
            <person name="Liang C."/>
            <person name="Lipzen A."/>
            <person name="Lutzoni F."/>
            <person name="Magnuson J."/>
            <person name="Mondo S."/>
            <person name="Nolan M."/>
            <person name="Ohm R."/>
            <person name="Pangilinan J."/>
            <person name="Park H.-J."/>
            <person name="Ramirez L."/>
            <person name="Alfaro M."/>
            <person name="Sun H."/>
            <person name="Tritt A."/>
            <person name="Yoshinaga Y."/>
            <person name="Zwiers L.-H."/>
            <person name="Turgeon B."/>
            <person name="Goodwin S."/>
            <person name="Spatafora J."/>
            <person name="Crous P."/>
            <person name="Grigoriev I."/>
        </authorList>
    </citation>
    <scope>NUCLEOTIDE SEQUENCE</scope>
    <source>
        <strain evidence="1">ATCC 200398</strain>
    </source>
</reference>
<keyword evidence="2" id="KW-1185">Reference proteome</keyword>
<dbReference type="EMBL" id="MU003494">
    <property type="protein sequence ID" value="KAF2476430.1"/>
    <property type="molecule type" value="Genomic_DNA"/>
</dbReference>